<evidence type="ECO:0000259" key="6">
    <source>
        <dbReference type="SMART" id="SM00644"/>
    </source>
</evidence>
<dbReference type="Gene3D" id="3.40.80.10">
    <property type="entry name" value="Peptidoglycan recognition protein-like"/>
    <property type="match status" value="1"/>
</dbReference>
<dbReference type="PANTHER" id="PTHR30417:SF1">
    <property type="entry name" value="N-ACETYLMURAMOYL-L-ALANINE AMIDASE AMID"/>
    <property type="match status" value="1"/>
</dbReference>
<gene>
    <name evidence="7" type="ORF">D0Z67_03080</name>
</gene>
<keyword evidence="4" id="KW-0961">Cell wall biogenesis/degradation</keyword>
<dbReference type="EC" id="3.5.1.28" evidence="2"/>
<dbReference type="RefSeq" id="WP_031181862.1">
    <property type="nucleotide sequence ID" value="NZ_CP032229.1"/>
</dbReference>
<dbReference type="CDD" id="cd06583">
    <property type="entry name" value="PGRP"/>
    <property type="match status" value="1"/>
</dbReference>
<name>A0A4P6TQ12_STRSO</name>
<feature type="region of interest" description="Disordered" evidence="5">
    <location>
        <begin position="462"/>
        <end position="494"/>
    </location>
</feature>
<dbReference type="OrthoDB" id="66275at2"/>
<comment type="catalytic activity">
    <reaction evidence="1">
        <text>Hydrolyzes the link between N-acetylmuramoyl residues and L-amino acid residues in certain cell-wall glycopeptides.</text>
        <dbReference type="EC" id="3.5.1.28"/>
    </reaction>
</comment>
<dbReference type="SUPFAM" id="SSF55846">
    <property type="entry name" value="N-acetylmuramoyl-L-alanine amidase-like"/>
    <property type="match status" value="1"/>
</dbReference>
<sequence>MRKRVAPRLSSAMRGHRRIVCVTAASAALLVPLLIDRSEDSGGPNDQRLQDDYTAAAKEFHVPRSVLMGVSYLQSRWDSHQGAPSVIGGYGPMHLVDSAGPPAATPPHHVTPHPKVQKPSPSPAQKAAEEARRSADLRRAADLVGLPVERLRTDDAANVRGGAALLAAAQQKLGKPLSNDPADWWDAVSRFPGSSDAGSAATYANDVFDIIRKGANRVTDAGQHVVLAASPQVRPKAGAAGASRSKNVECPAELSCSWLSAPYVRIDDEAYGNHDLADRPKDQKIEYIVIHDTEAPLASMLLTVQDPTEASWHYSIRSSDGSVTQHVKTKDAAWHSGSQFVNGRSIGIEHEGFLRQPDAWYTEQMYRSSARLVKYLTKKYDIPLDRQHIFGHDNVPAPTEDTIPDMHDDPGPFWDWRHYFDLLGAPLKATAGPDSDAVMILPEYAKHKPVFTGCVESGEKCAPHGSSAVRLHTEPSEDSGLIQDPGRKPDGDDTTVDVNDLGSRVSAGQQFAVAGRQGDWTAIWFQGHKAWFKNPKDQPTAVGERARTITPKQGRHEIPVFGRALPEESAYPDGMDEQQEAPLPYTIQEGQRYVTQSVVHGTYVDRSSFGDAPAPVVKGQEEYYEIQLDHRLAYVRASDVDVKEPPAAAGAPKPAKPKSRN</sequence>
<proteinExistence type="predicted"/>
<reference evidence="7 8" key="1">
    <citation type="submission" date="2018-08" db="EMBL/GenBank/DDBJ databases">
        <title>The complete genome sequence of Streptomyces seoulensis, a pioneer strain for nickel superoxide dismutase discovery.</title>
        <authorList>
            <person name="Shin J."/>
            <person name="Lee J.-S."/>
            <person name="Lee E.-J."/>
            <person name="Youn H.-D."/>
        </authorList>
    </citation>
    <scope>NUCLEOTIDE SEQUENCE [LARGE SCALE GENOMIC DNA]</scope>
    <source>
        <strain evidence="7 8">KCTC 9819</strain>
    </source>
</reference>
<dbReference type="AlphaFoldDB" id="A0A4P6TQ12"/>
<evidence type="ECO:0000256" key="1">
    <source>
        <dbReference type="ARBA" id="ARBA00001561"/>
    </source>
</evidence>
<feature type="compositionally biased region" description="Basic and acidic residues" evidence="5">
    <location>
        <begin position="127"/>
        <end position="136"/>
    </location>
</feature>
<evidence type="ECO:0000313" key="8">
    <source>
        <dbReference type="Proteomes" id="UP000292547"/>
    </source>
</evidence>
<dbReference type="InterPro" id="IPR002502">
    <property type="entry name" value="Amidase_domain"/>
</dbReference>
<accession>A0A4P6TQ12</accession>
<dbReference type="PANTHER" id="PTHR30417">
    <property type="entry name" value="N-ACETYLMURAMOYL-L-ALANINE AMIDASE AMID"/>
    <property type="match status" value="1"/>
</dbReference>
<dbReference type="GO" id="GO:0009254">
    <property type="term" value="P:peptidoglycan turnover"/>
    <property type="evidence" value="ECO:0007669"/>
    <property type="project" value="TreeGrafter"/>
</dbReference>
<dbReference type="STRING" id="73044.GCA_000725795_03686"/>
<evidence type="ECO:0000256" key="5">
    <source>
        <dbReference type="SAM" id="MobiDB-lite"/>
    </source>
</evidence>
<keyword evidence="3" id="KW-0378">Hydrolase</keyword>
<dbReference type="InterPro" id="IPR036505">
    <property type="entry name" value="Amidase/PGRP_sf"/>
</dbReference>
<dbReference type="FunFam" id="3.40.80.10:FF:000006">
    <property type="entry name" value="N-acetylmuramoyl-L-alanine amidase"/>
    <property type="match status" value="1"/>
</dbReference>
<evidence type="ECO:0000256" key="4">
    <source>
        <dbReference type="ARBA" id="ARBA00023316"/>
    </source>
</evidence>
<dbReference type="SMART" id="SM00644">
    <property type="entry name" value="Ami_2"/>
    <property type="match status" value="1"/>
</dbReference>
<evidence type="ECO:0000313" key="7">
    <source>
        <dbReference type="EMBL" id="QBJ89389.1"/>
    </source>
</evidence>
<dbReference type="InterPro" id="IPR051206">
    <property type="entry name" value="NAMLAA_amidase_2"/>
</dbReference>
<dbReference type="Proteomes" id="UP000292547">
    <property type="component" value="Chromosome"/>
</dbReference>
<feature type="region of interest" description="Disordered" evidence="5">
    <location>
        <begin position="97"/>
        <end position="136"/>
    </location>
</feature>
<dbReference type="GeneID" id="300097913"/>
<dbReference type="EMBL" id="CP032229">
    <property type="protein sequence ID" value="QBJ89389.1"/>
    <property type="molecule type" value="Genomic_DNA"/>
</dbReference>
<dbReference type="KEGG" id="sseo:D0Z67_03080"/>
<dbReference type="Pfam" id="PF01510">
    <property type="entry name" value="Amidase_2"/>
    <property type="match status" value="1"/>
</dbReference>
<dbReference type="GO" id="GO:0071555">
    <property type="term" value="P:cell wall organization"/>
    <property type="evidence" value="ECO:0007669"/>
    <property type="project" value="UniProtKB-KW"/>
</dbReference>
<protein>
    <recommendedName>
        <fullName evidence="2">N-acetylmuramoyl-L-alanine amidase</fullName>
        <ecNumber evidence="2">3.5.1.28</ecNumber>
    </recommendedName>
</protein>
<feature type="domain" description="N-acetylmuramoyl-L-alanine amidase" evidence="6">
    <location>
        <begin position="274"/>
        <end position="411"/>
    </location>
</feature>
<dbReference type="GO" id="GO:0008745">
    <property type="term" value="F:N-acetylmuramoyl-L-alanine amidase activity"/>
    <property type="evidence" value="ECO:0007669"/>
    <property type="project" value="UniProtKB-EC"/>
</dbReference>
<dbReference type="GO" id="GO:0009253">
    <property type="term" value="P:peptidoglycan catabolic process"/>
    <property type="evidence" value="ECO:0007669"/>
    <property type="project" value="InterPro"/>
</dbReference>
<evidence type="ECO:0000256" key="2">
    <source>
        <dbReference type="ARBA" id="ARBA00011901"/>
    </source>
</evidence>
<evidence type="ECO:0000256" key="3">
    <source>
        <dbReference type="ARBA" id="ARBA00022801"/>
    </source>
</evidence>
<keyword evidence="8" id="KW-1185">Reference proteome</keyword>
<organism evidence="7 8">
    <name type="scientific">Streptomyces seoulensis</name>
    <dbReference type="NCBI Taxonomy" id="73044"/>
    <lineage>
        <taxon>Bacteria</taxon>
        <taxon>Bacillati</taxon>
        <taxon>Actinomycetota</taxon>
        <taxon>Actinomycetes</taxon>
        <taxon>Kitasatosporales</taxon>
        <taxon>Streptomycetaceae</taxon>
        <taxon>Streptomyces</taxon>
    </lineage>
</organism>